<evidence type="ECO:0000256" key="1">
    <source>
        <dbReference type="ARBA" id="ARBA00001946"/>
    </source>
</evidence>
<evidence type="ECO:0000313" key="5">
    <source>
        <dbReference type="EMBL" id="CAB4128624.1"/>
    </source>
</evidence>
<gene>
    <name evidence="5" type="ORF">UFOVP101_55</name>
    <name evidence="6" type="ORF">UFOVP270_1</name>
</gene>
<evidence type="ECO:0000313" key="6">
    <source>
        <dbReference type="EMBL" id="CAB4133985.1"/>
    </source>
</evidence>
<protein>
    <submittedName>
        <fullName evidence="6">VRR-NUC domain containing protein</fullName>
    </submittedName>
</protein>
<accession>A0A6J5LIH6</accession>
<dbReference type="Pfam" id="PF08774">
    <property type="entry name" value="VRR_NUC"/>
    <property type="match status" value="1"/>
</dbReference>
<organism evidence="6">
    <name type="scientific">uncultured Caudovirales phage</name>
    <dbReference type="NCBI Taxonomy" id="2100421"/>
    <lineage>
        <taxon>Viruses</taxon>
        <taxon>Duplodnaviria</taxon>
        <taxon>Heunggongvirae</taxon>
        <taxon>Uroviricota</taxon>
        <taxon>Caudoviricetes</taxon>
        <taxon>Peduoviridae</taxon>
        <taxon>Maltschvirus</taxon>
        <taxon>Maltschvirus maltsch</taxon>
    </lineage>
</organism>
<evidence type="ECO:0000256" key="2">
    <source>
        <dbReference type="ARBA" id="ARBA00022722"/>
    </source>
</evidence>
<sequence length="137" mass="15701">MIYDEAKLQRDIVSWFGLQYPYLEGLLVGYVAGVNVDIKTAVRLKRMGLRAGFPDLQLLVPGSIKDDGTEAPGLFLELKTIRGRLSDIQKEYHSKLRFLNYTIVVVRELDEAISWVKAYLGRVPGLEEKYRHRCLTD</sequence>
<proteinExistence type="predicted"/>
<keyword evidence="2" id="KW-0540">Nuclease</keyword>
<dbReference type="EMBL" id="LR796285">
    <property type="protein sequence ID" value="CAB4133985.1"/>
    <property type="molecule type" value="Genomic_DNA"/>
</dbReference>
<dbReference type="GO" id="GO:0016788">
    <property type="term" value="F:hydrolase activity, acting on ester bonds"/>
    <property type="evidence" value="ECO:0007669"/>
    <property type="project" value="InterPro"/>
</dbReference>
<reference evidence="6" key="1">
    <citation type="submission" date="2020-04" db="EMBL/GenBank/DDBJ databases">
        <authorList>
            <person name="Chiriac C."/>
            <person name="Salcher M."/>
            <person name="Ghai R."/>
            <person name="Kavagutti S V."/>
        </authorList>
    </citation>
    <scope>NUCLEOTIDE SEQUENCE</scope>
</reference>
<dbReference type="Gene3D" id="3.40.1350.10">
    <property type="match status" value="1"/>
</dbReference>
<feature type="domain" description="VRR-NUC" evidence="4">
    <location>
        <begin position="7"/>
        <end position="106"/>
    </location>
</feature>
<keyword evidence="3" id="KW-0378">Hydrolase</keyword>
<dbReference type="EMBL" id="LR796232">
    <property type="protein sequence ID" value="CAB4128624.1"/>
    <property type="molecule type" value="Genomic_DNA"/>
</dbReference>
<dbReference type="GO" id="GO:0003676">
    <property type="term" value="F:nucleic acid binding"/>
    <property type="evidence" value="ECO:0007669"/>
    <property type="project" value="InterPro"/>
</dbReference>
<evidence type="ECO:0000259" key="4">
    <source>
        <dbReference type="Pfam" id="PF08774"/>
    </source>
</evidence>
<evidence type="ECO:0000256" key="3">
    <source>
        <dbReference type="ARBA" id="ARBA00022801"/>
    </source>
</evidence>
<name>A0A6J5LIH6_9CAUD</name>
<dbReference type="GO" id="GO:0004518">
    <property type="term" value="F:nuclease activity"/>
    <property type="evidence" value="ECO:0007669"/>
    <property type="project" value="UniProtKB-KW"/>
</dbReference>
<dbReference type="InterPro" id="IPR014883">
    <property type="entry name" value="VRR_NUC"/>
</dbReference>
<comment type="cofactor">
    <cofactor evidence="1">
        <name>Mg(2+)</name>
        <dbReference type="ChEBI" id="CHEBI:18420"/>
    </cofactor>
</comment>
<dbReference type="InterPro" id="IPR011856">
    <property type="entry name" value="tRNA_endonuc-like_dom_sf"/>
</dbReference>